<dbReference type="GO" id="GO:0016020">
    <property type="term" value="C:membrane"/>
    <property type="evidence" value="ECO:0007669"/>
    <property type="project" value="InterPro"/>
</dbReference>
<dbReference type="Pfam" id="PF06580">
    <property type="entry name" value="His_kinase"/>
    <property type="match status" value="1"/>
</dbReference>
<name>A0A420W1W4_9SPHI</name>
<feature type="transmembrane region" description="Helical" evidence="1">
    <location>
        <begin position="36"/>
        <end position="60"/>
    </location>
</feature>
<gene>
    <name evidence="3" type="ORF">D7322_07005</name>
</gene>
<proteinExistence type="predicted"/>
<keyword evidence="1" id="KW-0812">Transmembrane</keyword>
<dbReference type="OrthoDB" id="9792992at2"/>
<dbReference type="AlphaFoldDB" id="A0A420W1W4"/>
<keyword evidence="1" id="KW-1133">Transmembrane helix</keyword>
<dbReference type="Proteomes" id="UP000282423">
    <property type="component" value="Unassembled WGS sequence"/>
</dbReference>
<keyword evidence="3" id="KW-0808">Transferase</keyword>
<reference evidence="3 4" key="1">
    <citation type="submission" date="2018-10" db="EMBL/GenBank/DDBJ databases">
        <title>Sphingobacterium sp. M05W1-28.</title>
        <authorList>
            <person name="Cai H."/>
        </authorList>
    </citation>
    <scope>NUCLEOTIDE SEQUENCE [LARGE SCALE GENOMIC DNA]</scope>
    <source>
        <strain evidence="3 4">M05W1-28</strain>
    </source>
</reference>
<protein>
    <submittedName>
        <fullName evidence="3">Histidine kinase</fullName>
    </submittedName>
</protein>
<evidence type="ECO:0000259" key="2">
    <source>
        <dbReference type="Pfam" id="PF06580"/>
    </source>
</evidence>
<feature type="transmembrane region" description="Helical" evidence="1">
    <location>
        <begin position="12"/>
        <end position="30"/>
    </location>
</feature>
<comment type="caution">
    <text evidence="3">The sequence shown here is derived from an EMBL/GenBank/DDBJ whole genome shotgun (WGS) entry which is preliminary data.</text>
</comment>
<dbReference type="RefSeq" id="WP_121122622.1">
    <property type="nucleotide sequence ID" value="NZ_RBWS01000005.1"/>
</dbReference>
<feature type="domain" description="Signal transduction histidine kinase internal region" evidence="2">
    <location>
        <begin position="162"/>
        <end position="236"/>
    </location>
</feature>
<feature type="transmembrane region" description="Helical" evidence="1">
    <location>
        <begin position="67"/>
        <end position="88"/>
    </location>
</feature>
<dbReference type="GO" id="GO:0000155">
    <property type="term" value="F:phosphorelay sensor kinase activity"/>
    <property type="evidence" value="ECO:0007669"/>
    <property type="project" value="InterPro"/>
</dbReference>
<organism evidence="3 4">
    <name type="scientific">Sphingobacterium puteale</name>
    <dbReference type="NCBI Taxonomy" id="2420510"/>
    <lineage>
        <taxon>Bacteria</taxon>
        <taxon>Pseudomonadati</taxon>
        <taxon>Bacteroidota</taxon>
        <taxon>Sphingobacteriia</taxon>
        <taxon>Sphingobacteriales</taxon>
        <taxon>Sphingobacteriaceae</taxon>
        <taxon>Sphingobacterium</taxon>
    </lineage>
</organism>
<keyword evidence="4" id="KW-1185">Reference proteome</keyword>
<dbReference type="EMBL" id="RBWS01000005">
    <property type="protein sequence ID" value="RKO72534.1"/>
    <property type="molecule type" value="Genomic_DNA"/>
</dbReference>
<sequence>MHLKLNSEEQRHVCFWLCYLFYFFAVNVLGNGKLSLGVAAITVSYCALIFYAVYLILHYFFRKGRTLVVVVLLSCFYVLSGILVYYVLYGSLGLQMINNTYTVSSSSFRWTRFIQTFIVMNSNYTIMAIGYYYYVEKLREADQKLAAVEKQLEAESNMKDSQYTTLSAQVHPHMMANIFNHLKKKITPNDPELASQIGEIYQLILFYMEAQDVAGASKILLSDEIAALERYLSIQEQVEMDPFYIALLRQSAALRNCPHDLTDARRQPV</sequence>
<feature type="transmembrane region" description="Helical" evidence="1">
    <location>
        <begin position="113"/>
        <end position="134"/>
    </location>
</feature>
<evidence type="ECO:0000313" key="4">
    <source>
        <dbReference type="Proteomes" id="UP000282423"/>
    </source>
</evidence>
<accession>A0A420W1W4</accession>
<evidence type="ECO:0000256" key="1">
    <source>
        <dbReference type="SAM" id="Phobius"/>
    </source>
</evidence>
<dbReference type="InterPro" id="IPR010559">
    <property type="entry name" value="Sig_transdc_His_kin_internal"/>
</dbReference>
<keyword evidence="1" id="KW-0472">Membrane</keyword>
<evidence type="ECO:0000313" key="3">
    <source>
        <dbReference type="EMBL" id="RKO72534.1"/>
    </source>
</evidence>
<keyword evidence="3" id="KW-0418">Kinase</keyword>